<evidence type="ECO:0000313" key="3">
    <source>
        <dbReference type="EMBL" id="KKM81346.1"/>
    </source>
</evidence>
<dbReference type="Pfam" id="PF01206">
    <property type="entry name" value="TusA"/>
    <property type="match status" value="1"/>
</dbReference>
<dbReference type="CDD" id="cd00291">
    <property type="entry name" value="SirA_YedF_YeeD"/>
    <property type="match status" value="1"/>
</dbReference>
<accession>A0A0F9L2Q1</accession>
<dbReference type="InterPro" id="IPR036868">
    <property type="entry name" value="TusA-like_sf"/>
</dbReference>
<dbReference type="PROSITE" id="PS01148">
    <property type="entry name" value="UPF0033"/>
    <property type="match status" value="1"/>
</dbReference>
<dbReference type="Gene3D" id="3.30.110.40">
    <property type="entry name" value="TusA-like domain"/>
    <property type="match status" value="1"/>
</dbReference>
<dbReference type="AlphaFoldDB" id="A0A0F9L2Q1"/>
<protein>
    <recommendedName>
        <fullName evidence="2">UPF0033 domain-containing protein</fullName>
    </recommendedName>
</protein>
<name>A0A0F9L2Q1_9ZZZZ</name>
<evidence type="ECO:0000256" key="1">
    <source>
        <dbReference type="ARBA" id="ARBA00008984"/>
    </source>
</evidence>
<sequence>MSVQVDQKLDAKGLCCPMPAVKTSIHLQQMEQGQILEVLTTDVASKRDLPKWAEETGNKLIKMETDTDGVTRIFIQKSDN</sequence>
<proteinExistence type="inferred from homology"/>
<gene>
    <name evidence="3" type="ORF">LCGC14_1330750</name>
</gene>
<feature type="domain" description="UPF0033" evidence="2">
    <location>
        <begin position="9"/>
        <end position="33"/>
    </location>
</feature>
<evidence type="ECO:0000259" key="2">
    <source>
        <dbReference type="PROSITE" id="PS01148"/>
    </source>
</evidence>
<comment type="similarity">
    <text evidence="1">Belongs to the sulfur carrier protein TusA family.</text>
</comment>
<reference evidence="3" key="1">
    <citation type="journal article" date="2015" name="Nature">
        <title>Complex archaea that bridge the gap between prokaryotes and eukaryotes.</title>
        <authorList>
            <person name="Spang A."/>
            <person name="Saw J.H."/>
            <person name="Jorgensen S.L."/>
            <person name="Zaremba-Niedzwiedzka K."/>
            <person name="Martijn J."/>
            <person name="Lind A.E."/>
            <person name="van Eijk R."/>
            <person name="Schleper C."/>
            <person name="Guy L."/>
            <person name="Ettema T.J."/>
        </authorList>
    </citation>
    <scope>NUCLEOTIDE SEQUENCE</scope>
</reference>
<dbReference type="InterPro" id="IPR001455">
    <property type="entry name" value="TusA-like"/>
</dbReference>
<dbReference type="EMBL" id="LAZR01008033">
    <property type="protein sequence ID" value="KKM81346.1"/>
    <property type="molecule type" value="Genomic_DNA"/>
</dbReference>
<dbReference type="PANTHER" id="PTHR33279:SF6">
    <property type="entry name" value="SULFUR CARRIER PROTEIN YEDF-RELATED"/>
    <property type="match status" value="1"/>
</dbReference>
<dbReference type="PANTHER" id="PTHR33279">
    <property type="entry name" value="SULFUR CARRIER PROTEIN YEDF-RELATED"/>
    <property type="match status" value="1"/>
</dbReference>
<organism evidence="3">
    <name type="scientific">marine sediment metagenome</name>
    <dbReference type="NCBI Taxonomy" id="412755"/>
    <lineage>
        <taxon>unclassified sequences</taxon>
        <taxon>metagenomes</taxon>
        <taxon>ecological metagenomes</taxon>
    </lineage>
</organism>
<dbReference type="SUPFAM" id="SSF64307">
    <property type="entry name" value="SirA-like"/>
    <property type="match status" value="1"/>
</dbReference>
<comment type="caution">
    <text evidence="3">The sequence shown here is derived from an EMBL/GenBank/DDBJ whole genome shotgun (WGS) entry which is preliminary data.</text>
</comment>